<dbReference type="InterPro" id="IPR050390">
    <property type="entry name" value="C5-Methyltransferase"/>
</dbReference>
<dbReference type="InterPro" id="IPR001525">
    <property type="entry name" value="C5_MeTfrase"/>
</dbReference>
<evidence type="ECO:0000256" key="2">
    <source>
        <dbReference type="ARBA" id="ARBA00022603"/>
    </source>
</evidence>
<sequence>MSERGSGRLTPLQSPRIVDLFAGPGGLDVAAHCLGIESIGIEFDPAAIETRKAANLPTRAGDVRDFSPKDFSGYNVLTGGPPCQTFTVAGHGAGRKALDAVLDLVSKLGDEEFDEVDRLVGQFDDERTGLVIQPLLWALTARPRYEAIVLEQVPAVLPVWEAVAEVLESHGYGTDTGILRTEEFGVPQTRRRAVLIARRAVPSELVRLPAPTHMKYQGKARSAVADAGILPWETMASVLPHLAPFTVVSNYGTGGDARARGRRTSDLPAFTVTGKVSRNKVVLADGTETRFLMKEAGRLQTFPIDYPWSGGDISQQVGNAVPPRLGVHILSAVLGIGDSDRDDAISAIEREWARSARTEGGKRCLTG</sequence>
<accession>A0AA90NAT0</accession>
<dbReference type="EC" id="2.1.1.37" evidence="1"/>
<dbReference type="GO" id="GO:0009307">
    <property type="term" value="P:DNA restriction-modification system"/>
    <property type="evidence" value="ECO:0007669"/>
    <property type="project" value="UniProtKB-KW"/>
</dbReference>
<comment type="similarity">
    <text evidence="6">Belongs to the class I-like SAM-binding methyltransferase superfamily. C5-methyltransferase family.</text>
</comment>
<dbReference type="GO" id="GO:0003886">
    <property type="term" value="F:DNA (cytosine-5-)-methyltransferase activity"/>
    <property type="evidence" value="ECO:0007669"/>
    <property type="project" value="UniProtKB-EC"/>
</dbReference>
<keyword evidence="8" id="KW-1185">Reference proteome</keyword>
<dbReference type="EMBL" id="JAUTIX010000004">
    <property type="protein sequence ID" value="MDP0398836.1"/>
    <property type="molecule type" value="Genomic_DNA"/>
</dbReference>
<dbReference type="AlphaFoldDB" id="A0AA90NAT0"/>
<keyword evidence="2 6" id="KW-0489">Methyltransferase</keyword>
<comment type="caution">
    <text evidence="7">The sequence shown here is derived from an EMBL/GenBank/DDBJ whole genome shotgun (WGS) entry which is preliminary data.</text>
</comment>
<evidence type="ECO:0000313" key="7">
    <source>
        <dbReference type="EMBL" id="MDP0398836.1"/>
    </source>
</evidence>
<proteinExistence type="inferred from homology"/>
<gene>
    <name evidence="7" type="ORF">Q7X28_12960</name>
</gene>
<dbReference type="PROSITE" id="PS51679">
    <property type="entry name" value="SAM_MT_C5"/>
    <property type="match status" value="1"/>
</dbReference>
<dbReference type="Proteomes" id="UP001178281">
    <property type="component" value="Unassembled WGS sequence"/>
</dbReference>
<dbReference type="SUPFAM" id="SSF53335">
    <property type="entry name" value="S-adenosyl-L-methionine-dependent methyltransferases"/>
    <property type="match status" value="1"/>
</dbReference>
<reference evidence="7" key="1">
    <citation type="submission" date="2023-08" db="EMBL/GenBank/DDBJ databases">
        <title>The draft genome of Tsukamurella strandjordii strain 050030.</title>
        <authorList>
            <person name="Zhao F."/>
            <person name="Feng Y."/>
            <person name="Zong Z."/>
        </authorList>
    </citation>
    <scope>NUCLEOTIDE SEQUENCE</scope>
    <source>
        <strain evidence="7">050030</strain>
    </source>
</reference>
<feature type="active site" evidence="6">
    <location>
        <position position="83"/>
    </location>
</feature>
<dbReference type="Pfam" id="PF00145">
    <property type="entry name" value="DNA_methylase"/>
    <property type="match status" value="2"/>
</dbReference>
<evidence type="ECO:0000256" key="4">
    <source>
        <dbReference type="ARBA" id="ARBA00022691"/>
    </source>
</evidence>
<evidence type="ECO:0000256" key="1">
    <source>
        <dbReference type="ARBA" id="ARBA00011975"/>
    </source>
</evidence>
<evidence type="ECO:0000256" key="3">
    <source>
        <dbReference type="ARBA" id="ARBA00022679"/>
    </source>
</evidence>
<keyword evidence="5" id="KW-0680">Restriction system</keyword>
<organism evidence="7 8">
    <name type="scientific">Tsukamurella strandjordii</name>
    <dbReference type="NCBI Taxonomy" id="147577"/>
    <lineage>
        <taxon>Bacteria</taxon>
        <taxon>Bacillati</taxon>
        <taxon>Actinomycetota</taxon>
        <taxon>Actinomycetes</taxon>
        <taxon>Mycobacteriales</taxon>
        <taxon>Tsukamurellaceae</taxon>
        <taxon>Tsukamurella</taxon>
    </lineage>
</organism>
<dbReference type="GO" id="GO:0044027">
    <property type="term" value="P:negative regulation of gene expression via chromosomal CpG island methylation"/>
    <property type="evidence" value="ECO:0007669"/>
    <property type="project" value="TreeGrafter"/>
</dbReference>
<evidence type="ECO:0000256" key="5">
    <source>
        <dbReference type="ARBA" id="ARBA00022747"/>
    </source>
</evidence>
<name>A0AA90NAT0_9ACTN</name>
<dbReference type="Gene3D" id="3.90.120.10">
    <property type="entry name" value="DNA Methylase, subunit A, domain 2"/>
    <property type="match status" value="1"/>
</dbReference>
<evidence type="ECO:0000256" key="6">
    <source>
        <dbReference type="PROSITE-ProRule" id="PRU01016"/>
    </source>
</evidence>
<dbReference type="PANTHER" id="PTHR10629:SF52">
    <property type="entry name" value="DNA (CYTOSINE-5)-METHYLTRANSFERASE 1"/>
    <property type="match status" value="1"/>
</dbReference>
<dbReference type="GO" id="GO:0032259">
    <property type="term" value="P:methylation"/>
    <property type="evidence" value="ECO:0007669"/>
    <property type="project" value="UniProtKB-KW"/>
</dbReference>
<dbReference type="PRINTS" id="PR00105">
    <property type="entry name" value="C5METTRFRASE"/>
</dbReference>
<dbReference type="GO" id="GO:0003677">
    <property type="term" value="F:DNA binding"/>
    <property type="evidence" value="ECO:0007669"/>
    <property type="project" value="TreeGrafter"/>
</dbReference>
<protein>
    <recommendedName>
        <fullName evidence="1">DNA (cytosine-5-)-methyltransferase</fullName>
        <ecNumber evidence="1">2.1.1.37</ecNumber>
    </recommendedName>
</protein>
<evidence type="ECO:0000313" key="8">
    <source>
        <dbReference type="Proteomes" id="UP001178281"/>
    </source>
</evidence>
<keyword evidence="3 6" id="KW-0808">Transferase</keyword>
<dbReference type="InterPro" id="IPR029063">
    <property type="entry name" value="SAM-dependent_MTases_sf"/>
</dbReference>
<dbReference type="Gene3D" id="3.40.50.150">
    <property type="entry name" value="Vaccinia Virus protein VP39"/>
    <property type="match status" value="1"/>
</dbReference>
<keyword evidence="4 6" id="KW-0949">S-adenosyl-L-methionine</keyword>
<dbReference type="PANTHER" id="PTHR10629">
    <property type="entry name" value="CYTOSINE-SPECIFIC METHYLTRANSFERASE"/>
    <property type="match status" value="1"/>
</dbReference>